<comment type="caution">
    <text evidence="6">The sequence shown here is derived from an EMBL/GenBank/DDBJ whole genome shotgun (WGS) entry which is preliminary data.</text>
</comment>
<dbReference type="PANTHER" id="PTHR21314:SF0">
    <property type="entry name" value="QUEUOSINE 5'-PHOSPHATE N-GLYCOSYLASE_HYDROLASE"/>
    <property type="match status" value="1"/>
</dbReference>
<dbReference type="PANTHER" id="PTHR21314">
    <property type="entry name" value="QUEUOSINE 5'-PHOSPHATE N-GLYCOSYLASE_HYDROLASE-RELATED"/>
    <property type="match status" value="1"/>
</dbReference>
<dbReference type="InterPro" id="IPR019438">
    <property type="entry name" value="Q_salvage"/>
</dbReference>
<sequence>MEIKIVEERINFFAGKLSEINHKFHQWKDEFYLDSNNIEEIALFFFIGNSINYRFWYSSARQRFIYGKFTGSAAMWAFLKDNKNLIKPQYLALNKINENQPGLLDLPMSSERINSLSEAGRVLLNNFSGSALKICEKAEWHAPTIVDIITEQFPMWRDEQRNVKFNKRAQLFVAMLHGRLGKESKIRDIDKLSCLADYQLPKVLRHIGILKYSKELEDMVDSETLISKDSDYEFNIRLNTVESMKLLCEELRNFNINVSPLQLDYALWLQAKEISTPHHLTPTTAY</sequence>
<evidence type="ECO:0000313" key="6">
    <source>
        <dbReference type="EMBL" id="GAA0383078.1"/>
    </source>
</evidence>
<organism evidence="6 7">
    <name type="scientific">Paenibacillus motobuensis</name>
    <dbReference type="NCBI Taxonomy" id="295324"/>
    <lineage>
        <taxon>Bacteria</taxon>
        <taxon>Bacillati</taxon>
        <taxon>Bacillota</taxon>
        <taxon>Bacilli</taxon>
        <taxon>Bacillales</taxon>
        <taxon>Paenibacillaceae</taxon>
        <taxon>Paenibacillus</taxon>
    </lineage>
</organism>
<dbReference type="RefSeq" id="WP_343858925.1">
    <property type="nucleotide sequence ID" value="NZ_BAAACX010000007.1"/>
</dbReference>
<evidence type="ECO:0000256" key="3">
    <source>
        <dbReference type="ARBA" id="ARBA00035306"/>
    </source>
</evidence>
<keyword evidence="7" id="KW-1185">Reference proteome</keyword>
<evidence type="ECO:0000256" key="5">
    <source>
        <dbReference type="ARBA" id="ARBA00048204"/>
    </source>
</evidence>
<evidence type="ECO:0000256" key="1">
    <source>
        <dbReference type="ARBA" id="ARBA00022801"/>
    </source>
</evidence>
<protein>
    <recommendedName>
        <fullName evidence="3">Queuosine 5'-phosphate N-glycosylase/hydrolase</fullName>
    </recommendedName>
    <alternativeName>
        <fullName evidence="4">Queuosine-nucleotide N-glycosylase/hydrolase</fullName>
    </alternativeName>
</protein>
<proteinExistence type="inferred from homology"/>
<name>A0ABP3HWM0_9BACL</name>
<comment type="catalytic activity">
    <reaction evidence="5">
        <text>queuosine 5'-phosphate + H2O = queuine + D-ribose 5-phosphate</text>
        <dbReference type="Rhea" id="RHEA:75387"/>
        <dbReference type="ChEBI" id="CHEBI:15377"/>
        <dbReference type="ChEBI" id="CHEBI:17433"/>
        <dbReference type="ChEBI" id="CHEBI:78346"/>
        <dbReference type="ChEBI" id="CHEBI:194371"/>
    </reaction>
    <physiologicalReaction direction="left-to-right" evidence="5">
        <dbReference type="Rhea" id="RHEA:75388"/>
    </physiologicalReaction>
</comment>
<reference evidence="7" key="1">
    <citation type="journal article" date="2019" name="Int. J. Syst. Evol. Microbiol.">
        <title>The Global Catalogue of Microorganisms (GCM) 10K type strain sequencing project: providing services to taxonomists for standard genome sequencing and annotation.</title>
        <authorList>
            <consortium name="The Broad Institute Genomics Platform"/>
            <consortium name="The Broad Institute Genome Sequencing Center for Infectious Disease"/>
            <person name="Wu L."/>
            <person name="Ma J."/>
        </authorList>
    </citation>
    <scope>NUCLEOTIDE SEQUENCE [LARGE SCALE GENOMIC DNA]</scope>
    <source>
        <strain evidence="7">JCM 12774</strain>
    </source>
</reference>
<evidence type="ECO:0000256" key="4">
    <source>
        <dbReference type="ARBA" id="ARBA00035393"/>
    </source>
</evidence>
<comment type="similarity">
    <text evidence="2">Belongs to the QNG1 protein family.</text>
</comment>
<accession>A0ABP3HWM0</accession>
<gene>
    <name evidence="6" type="ORF">GCM10008933_12800</name>
</gene>
<evidence type="ECO:0000313" key="7">
    <source>
        <dbReference type="Proteomes" id="UP001500340"/>
    </source>
</evidence>
<dbReference type="Proteomes" id="UP001500340">
    <property type="component" value="Unassembled WGS sequence"/>
</dbReference>
<evidence type="ECO:0000256" key="2">
    <source>
        <dbReference type="ARBA" id="ARBA00035119"/>
    </source>
</evidence>
<keyword evidence="1" id="KW-0378">Hydrolase</keyword>
<dbReference type="EMBL" id="BAAACX010000007">
    <property type="protein sequence ID" value="GAA0383078.1"/>
    <property type="molecule type" value="Genomic_DNA"/>
</dbReference>
<dbReference type="Pfam" id="PF10343">
    <property type="entry name" value="Q_salvage"/>
    <property type="match status" value="1"/>
</dbReference>